<dbReference type="InterPro" id="IPR043130">
    <property type="entry name" value="CDP-OH_PTrfase_TM_dom"/>
</dbReference>
<dbReference type="Proteomes" id="UP000604243">
    <property type="component" value="Unassembled WGS sequence"/>
</dbReference>
<keyword evidence="1" id="KW-1133">Transmembrane helix</keyword>
<sequence length="228" mass="25239">MLPVPRMSHLTFRLRRACSIAMAWTAHQLVVWRISPAGLALVATALALATVPLLYVHQHLLAVLSVILYRLLSMLSGWVSRALGHHGDRQRYLRPFMEMILMLSVMGGLSLYSPERLFWPAFTLIIVVFVLDLERRLAGQFQKAGEIGTTSGTIGRLVDTATGRAGRTIVLMAACYWSGAFFWSGFTFAGICLLALLWRLVANYRQLGVRSGQAVSTMSVRQTASGMI</sequence>
<evidence type="ECO:0000313" key="3">
    <source>
        <dbReference type="Proteomes" id="UP000604243"/>
    </source>
</evidence>
<dbReference type="EMBL" id="BMZM01000001">
    <property type="protein sequence ID" value="GHC18011.1"/>
    <property type="molecule type" value="Genomic_DNA"/>
</dbReference>
<feature type="transmembrane region" description="Helical" evidence="1">
    <location>
        <begin position="61"/>
        <end position="80"/>
    </location>
</feature>
<keyword evidence="3" id="KW-1185">Reference proteome</keyword>
<keyword evidence="1" id="KW-0472">Membrane</keyword>
<keyword evidence="1" id="KW-0812">Transmembrane</keyword>
<feature type="transmembrane region" description="Helical" evidence="1">
    <location>
        <begin position="174"/>
        <end position="198"/>
    </location>
</feature>
<protein>
    <recommendedName>
        <fullName evidence="4">CDP-diacylglycerol--glycerol-3-phosphate 3-phosphatidyltransferase</fullName>
    </recommendedName>
</protein>
<dbReference type="Gene3D" id="1.20.120.1760">
    <property type="match status" value="1"/>
</dbReference>
<accession>A0ABQ3FC70</accession>
<comment type="caution">
    <text evidence="2">The sequence shown here is derived from an EMBL/GenBank/DDBJ whole genome shotgun (WGS) entry which is preliminary data.</text>
</comment>
<feature type="transmembrane region" description="Helical" evidence="1">
    <location>
        <begin position="92"/>
        <end position="111"/>
    </location>
</feature>
<name>A0ABQ3FC70_9GAMM</name>
<feature type="transmembrane region" description="Helical" evidence="1">
    <location>
        <begin position="30"/>
        <end position="55"/>
    </location>
</feature>
<organism evidence="2 3">
    <name type="scientific">Kushneria pakistanensis</name>
    <dbReference type="NCBI Taxonomy" id="1508770"/>
    <lineage>
        <taxon>Bacteria</taxon>
        <taxon>Pseudomonadati</taxon>
        <taxon>Pseudomonadota</taxon>
        <taxon>Gammaproteobacteria</taxon>
        <taxon>Oceanospirillales</taxon>
        <taxon>Halomonadaceae</taxon>
        <taxon>Kushneria</taxon>
    </lineage>
</organism>
<evidence type="ECO:0008006" key="4">
    <source>
        <dbReference type="Google" id="ProtNLM"/>
    </source>
</evidence>
<gene>
    <name evidence="2" type="ORF">GCM10010082_06650</name>
</gene>
<evidence type="ECO:0000256" key="1">
    <source>
        <dbReference type="SAM" id="Phobius"/>
    </source>
</evidence>
<proteinExistence type="predicted"/>
<reference evidence="3" key="1">
    <citation type="journal article" date="2019" name="Int. J. Syst. Evol. Microbiol.">
        <title>The Global Catalogue of Microorganisms (GCM) 10K type strain sequencing project: providing services to taxonomists for standard genome sequencing and annotation.</title>
        <authorList>
            <consortium name="The Broad Institute Genomics Platform"/>
            <consortium name="The Broad Institute Genome Sequencing Center for Infectious Disease"/>
            <person name="Wu L."/>
            <person name="Ma J."/>
        </authorList>
    </citation>
    <scope>NUCLEOTIDE SEQUENCE [LARGE SCALE GENOMIC DNA]</scope>
    <source>
        <strain evidence="3">KCTC 42082</strain>
    </source>
</reference>
<evidence type="ECO:0000313" key="2">
    <source>
        <dbReference type="EMBL" id="GHC18011.1"/>
    </source>
</evidence>